<reference evidence="2" key="1">
    <citation type="submission" date="2016-06" db="EMBL/GenBank/DDBJ databases">
        <title>Parallel loss of symbiosis genes in relatives of nitrogen-fixing non-legume Parasponia.</title>
        <authorList>
            <person name="Van Velzen R."/>
            <person name="Holmer R."/>
            <person name="Bu F."/>
            <person name="Rutten L."/>
            <person name="Van Zeijl A."/>
            <person name="Liu W."/>
            <person name="Santuari L."/>
            <person name="Cao Q."/>
            <person name="Sharma T."/>
            <person name="Shen D."/>
            <person name="Roswanjaya Y."/>
            <person name="Wardhani T."/>
            <person name="Kalhor M.S."/>
            <person name="Jansen J."/>
            <person name="Van den Hoogen J."/>
            <person name="Gungor B."/>
            <person name="Hartog M."/>
            <person name="Hontelez J."/>
            <person name="Verver J."/>
            <person name="Yang W.-C."/>
            <person name="Schijlen E."/>
            <person name="Repin R."/>
            <person name="Schilthuizen M."/>
            <person name="Schranz E."/>
            <person name="Heidstra R."/>
            <person name="Miyata K."/>
            <person name="Fedorova E."/>
            <person name="Kohlen W."/>
            <person name="Bisseling T."/>
            <person name="Smit S."/>
            <person name="Geurts R."/>
        </authorList>
    </citation>
    <scope>NUCLEOTIDE SEQUENCE [LARGE SCALE GENOMIC DNA]</scope>
    <source>
        <strain evidence="2">cv. RG33-2</strain>
    </source>
</reference>
<evidence type="ECO:0000313" key="2">
    <source>
        <dbReference type="Proteomes" id="UP000237000"/>
    </source>
</evidence>
<dbReference type="InParanoid" id="A0A2P5EGF6"/>
<comment type="caution">
    <text evidence="1">The sequence shown here is derived from an EMBL/GenBank/DDBJ whole genome shotgun (WGS) entry which is preliminary data.</text>
</comment>
<sequence length="93" mass="10074">MLLAKTTGYTLALGAIVDPRVEVTLLPGHKPKADKITQITGHDYTNRRTAICNPHHTTGLSSPFYSAHDLITINAPTPPRSTVSMDSPILKII</sequence>
<proteinExistence type="predicted"/>
<protein>
    <submittedName>
        <fullName evidence="1">Uncharacterized protein</fullName>
    </submittedName>
</protein>
<dbReference type="AlphaFoldDB" id="A0A2P5EGF6"/>
<keyword evidence="2" id="KW-1185">Reference proteome</keyword>
<organism evidence="1 2">
    <name type="scientific">Trema orientale</name>
    <name type="common">Charcoal tree</name>
    <name type="synonym">Celtis orientalis</name>
    <dbReference type="NCBI Taxonomy" id="63057"/>
    <lineage>
        <taxon>Eukaryota</taxon>
        <taxon>Viridiplantae</taxon>
        <taxon>Streptophyta</taxon>
        <taxon>Embryophyta</taxon>
        <taxon>Tracheophyta</taxon>
        <taxon>Spermatophyta</taxon>
        <taxon>Magnoliopsida</taxon>
        <taxon>eudicotyledons</taxon>
        <taxon>Gunneridae</taxon>
        <taxon>Pentapetalae</taxon>
        <taxon>rosids</taxon>
        <taxon>fabids</taxon>
        <taxon>Rosales</taxon>
        <taxon>Cannabaceae</taxon>
        <taxon>Trema</taxon>
    </lineage>
</organism>
<evidence type="ECO:0000313" key="1">
    <source>
        <dbReference type="EMBL" id="PON84620.1"/>
    </source>
</evidence>
<gene>
    <name evidence="1" type="ORF">TorRG33x02_195590</name>
</gene>
<accession>A0A2P5EGF6</accession>
<name>A0A2P5EGF6_TREOI</name>
<dbReference type="Proteomes" id="UP000237000">
    <property type="component" value="Unassembled WGS sequence"/>
</dbReference>
<dbReference type="EMBL" id="JXTC01000159">
    <property type="protein sequence ID" value="PON84620.1"/>
    <property type="molecule type" value="Genomic_DNA"/>
</dbReference>